<evidence type="ECO:0000256" key="1">
    <source>
        <dbReference type="SAM" id="MobiDB-lite"/>
    </source>
</evidence>
<evidence type="ECO:0000313" key="2">
    <source>
        <dbReference type="EMBL" id="KZS93814.1"/>
    </source>
</evidence>
<accession>A0A164V4Q3</accession>
<protein>
    <submittedName>
        <fullName evidence="2">Uncharacterized protein</fullName>
    </submittedName>
</protein>
<proteinExistence type="predicted"/>
<name>A0A164V4Q3_9AGAM</name>
<gene>
    <name evidence="2" type="ORF">SISNIDRAFT_454261</name>
</gene>
<reference evidence="2 3" key="1">
    <citation type="journal article" date="2016" name="Mol. Biol. Evol.">
        <title>Comparative Genomics of Early-Diverging Mushroom-Forming Fungi Provides Insights into the Origins of Lignocellulose Decay Capabilities.</title>
        <authorList>
            <person name="Nagy L.G."/>
            <person name="Riley R."/>
            <person name="Tritt A."/>
            <person name="Adam C."/>
            <person name="Daum C."/>
            <person name="Floudas D."/>
            <person name="Sun H."/>
            <person name="Yadav J.S."/>
            <person name="Pangilinan J."/>
            <person name="Larsson K.H."/>
            <person name="Matsuura K."/>
            <person name="Barry K."/>
            <person name="Labutti K."/>
            <person name="Kuo R."/>
            <person name="Ohm R.A."/>
            <person name="Bhattacharya S.S."/>
            <person name="Shirouzu T."/>
            <person name="Yoshinaga Y."/>
            <person name="Martin F.M."/>
            <person name="Grigoriev I.V."/>
            <person name="Hibbett D.S."/>
        </authorList>
    </citation>
    <scope>NUCLEOTIDE SEQUENCE [LARGE SCALE GENOMIC DNA]</scope>
    <source>
        <strain evidence="2 3">HHB9708</strain>
    </source>
</reference>
<feature type="compositionally biased region" description="Basic and acidic residues" evidence="1">
    <location>
        <begin position="353"/>
        <end position="363"/>
    </location>
</feature>
<dbReference type="EMBL" id="KV419406">
    <property type="protein sequence ID" value="KZS93814.1"/>
    <property type="molecule type" value="Genomic_DNA"/>
</dbReference>
<evidence type="ECO:0000313" key="3">
    <source>
        <dbReference type="Proteomes" id="UP000076722"/>
    </source>
</evidence>
<feature type="region of interest" description="Disordered" evidence="1">
    <location>
        <begin position="326"/>
        <end position="378"/>
    </location>
</feature>
<dbReference type="AlphaFoldDB" id="A0A164V4Q3"/>
<organism evidence="2 3">
    <name type="scientific">Sistotremastrum niveocremeum HHB9708</name>
    <dbReference type="NCBI Taxonomy" id="1314777"/>
    <lineage>
        <taxon>Eukaryota</taxon>
        <taxon>Fungi</taxon>
        <taxon>Dikarya</taxon>
        <taxon>Basidiomycota</taxon>
        <taxon>Agaricomycotina</taxon>
        <taxon>Agaricomycetes</taxon>
        <taxon>Sistotremastrales</taxon>
        <taxon>Sistotremastraceae</taxon>
        <taxon>Sertulicium</taxon>
        <taxon>Sertulicium niveocremeum</taxon>
    </lineage>
</organism>
<dbReference type="Proteomes" id="UP000076722">
    <property type="component" value="Unassembled WGS sequence"/>
</dbReference>
<keyword evidence="3" id="KW-1185">Reference proteome</keyword>
<sequence>MHLQIPPGIPEMSFHGYVRKGLECGNVQKHSHLTPEFRAALLNWDLLPHDDDRRKSLLREINLSDLLLAYVLGSYWSHHEIGPGDHRTRYRVILNKLRPELKHLIGGYKETASLARSLLSKVKHFATTLPHPVEMKDKVAKFVAGNAFFGILEHMRPRFEENPAATLVPCDFTDLEPLTTFFRFPMTTSTSTIYAQASDWKSLPSLNTFIFYIDRCLPSGTESSREKIAQFLVNCLAFLGSQPKPITPLLQSTITLLDKTSIKIKDVLGSAWPIPNRDQDESEPTSPHTVLFMDHIKGSVIGSVSSITQLMGGSTSTLRLPLISAEPLNGTRGPIRPQLPRLPTEPSTEPIPEEPHLEKRETFDASQDNGGGETRDLD</sequence>